<gene>
    <name evidence="3" type="ORF">M9978_05445</name>
</gene>
<keyword evidence="4" id="KW-1185">Reference proteome</keyword>
<dbReference type="Pfam" id="PF20906">
    <property type="entry name" value="S-Me-THD_C"/>
    <property type="match status" value="1"/>
</dbReference>
<dbReference type="Pfam" id="PF06032">
    <property type="entry name" value="S-Me-THD_N"/>
    <property type="match status" value="1"/>
</dbReference>
<dbReference type="InterPro" id="IPR048350">
    <property type="entry name" value="S-Me-THD-like_C"/>
</dbReference>
<dbReference type="Gene3D" id="3.40.1610.10">
    <property type="entry name" value="CV3147-like domain"/>
    <property type="match status" value="1"/>
</dbReference>
<comment type="caution">
    <text evidence="3">The sequence shown here is derived from an EMBL/GenBank/DDBJ whole genome shotgun (WGS) entry which is preliminary data.</text>
</comment>
<evidence type="ECO:0000313" key="4">
    <source>
        <dbReference type="Proteomes" id="UP001139451"/>
    </source>
</evidence>
<name>A0A9X2HEX7_9SPHN</name>
<dbReference type="SUPFAM" id="SSF160991">
    <property type="entry name" value="CV3147-like"/>
    <property type="match status" value="1"/>
</dbReference>
<organism evidence="3 4">
    <name type="scientific">Sphingomonas tagetis</name>
    <dbReference type="NCBI Taxonomy" id="2949092"/>
    <lineage>
        <taxon>Bacteria</taxon>
        <taxon>Pseudomonadati</taxon>
        <taxon>Pseudomonadota</taxon>
        <taxon>Alphaproteobacteria</taxon>
        <taxon>Sphingomonadales</taxon>
        <taxon>Sphingomonadaceae</taxon>
        <taxon>Sphingomonas</taxon>
    </lineage>
</organism>
<proteinExistence type="predicted"/>
<dbReference type="InterPro" id="IPR027479">
    <property type="entry name" value="S-Me-THD_N_sf"/>
</dbReference>
<dbReference type="EMBL" id="JAMLDX010000003">
    <property type="protein sequence ID" value="MCP3729871.1"/>
    <property type="molecule type" value="Genomic_DNA"/>
</dbReference>
<dbReference type="Proteomes" id="UP001139451">
    <property type="component" value="Unassembled WGS sequence"/>
</dbReference>
<reference evidence="3" key="1">
    <citation type="submission" date="2022-05" db="EMBL/GenBank/DDBJ databases">
        <title>Sphingomonas sp. strain MG17 Genome sequencing and assembly.</title>
        <authorList>
            <person name="Kim I."/>
        </authorList>
    </citation>
    <scope>NUCLEOTIDE SEQUENCE</scope>
    <source>
        <strain evidence="3">MG17</strain>
    </source>
</reference>
<feature type="domain" description="S-Me-THD-like C-terminal" evidence="2">
    <location>
        <begin position="177"/>
        <end position="370"/>
    </location>
</feature>
<evidence type="ECO:0000313" key="3">
    <source>
        <dbReference type="EMBL" id="MCP3729871.1"/>
    </source>
</evidence>
<sequence length="379" mass="39768">MAGLAPARLDERARIGATALGDLARGAAFLGSGGGGDPYHNRLLGEAMIARRGPFELIALDALADDALVVPCGWIGAPTVSVEKLPNGNEALRGLRRLEELLGRRIDAVLPIEIGGGNGLAPLIAAAQLGIPVVDADGMGRAFPESQMSIFSIAGLSACPSVMTDASGALVIIEAADNHTHERLARQLSIAMGGDAHMTEYPLTGRLAKAHAIPGSISTAIAAGAAIRQARAAGEDPFEALFAALRASPLYRFAGALFDGKITDLERETTRGFAIGRVTIEGFMGAGRLDIEFQNENLVARRDGKICAMVPDLITIMDRETAETITTDRLKYGQRVKVAGAAAPPMLRDAKALWMVGPSAFGLAEAFVPIEKLNGWEDL</sequence>
<dbReference type="Gene3D" id="2.40.390.10">
    <property type="entry name" value="CV3147-like"/>
    <property type="match status" value="1"/>
</dbReference>
<accession>A0A9X2HEX7</accession>
<dbReference type="InterPro" id="IPR010318">
    <property type="entry name" value="S-Me-THD_N"/>
</dbReference>
<dbReference type="InterPro" id="IPR024071">
    <property type="entry name" value="S-Me-THD_C_sf"/>
</dbReference>
<protein>
    <submittedName>
        <fullName evidence="3">DUF917 domain-containing protein</fullName>
    </submittedName>
</protein>
<evidence type="ECO:0000259" key="2">
    <source>
        <dbReference type="Pfam" id="PF20906"/>
    </source>
</evidence>
<feature type="domain" description="S-Me-THD N-terminal" evidence="1">
    <location>
        <begin position="19"/>
        <end position="174"/>
    </location>
</feature>
<dbReference type="RefSeq" id="WP_254291967.1">
    <property type="nucleotide sequence ID" value="NZ_JAMLDX010000003.1"/>
</dbReference>
<evidence type="ECO:0000259" key="1">
    <source>
        <dbReference type="Pfam" id="PF06032"/>
    </source>
</evidence>
<dbReference type="AlphaFoldDB" id="A0A9X2HEX7"/>